<keyword evidence="4" id="KW-1185">Reference proteome</keyword>
<dbReference type="EMBL" id="JABCKI010000116">
    <property type="protein sequence ID" value="KAG5652568.1"/>
    <property type="molecule type" value="Genomic_DNA"/>
</dbReference>
<accession>A0A9P7GM18</accession>
<dbReference type="SUPFAM" id="SSF51735">
    <property type="entry name" value="NAD(P)-binding Rossmann-fold domains"/>
    <property type="match status" value="1"/>
</dbReference>
<proteinExistence type="predicted"/>
<dbReference type="PANTHER" id="PTHR43205:SF42">
    <property type="entry name" value="ALCOHOL DEHYDROGENASE, ZINC-CONTAINING (AFU_ORTHOLOGUE AFUA_7G04530)"/>
    <property type="match status" value="1"/>
</dbReference>
<sequence length="328" mass="35432">MSSPKQYKRIVLNERPIRDFEPGTFRTETVPFDLKPGEAQVLVQTTWLSLDPGMRIFVKDYPSYVPQIQIGEVFIPLNILFRDLKCYKLMQGQGLGIIVQAGPGSILAVGDTVKGRWGMTEYAVVDDSAVQKLVIPQGADALDFLSTLGLSGMSAYFGIKDIGKLKEGELLVVSGAAGSVGTIACQLGKQAGAKVYGIAGSDEKCEWLEKELGVDGVFNYKSPNFREDFKKIGHVDVYFDNVGGGVGFILAEAPPHLLFFLKASLDSSSSYDYALRFPEAVQLLAAGLADGSIKRKFHIVEGGIEQAPVALPLLFSGGNTGKLFVHSS</sequence>
<evidence type="ECO:0000313" key="4">
    <source>
        <dbReference type="Proteomes" id="UP000717328"/>
    </source>
</evidence>
<organism evidence="3 4">
    <name type="scientific">Sphagnurus paluster</name>
    <dbReference type="NCBI Taxonomy" id="117069"/>
    <lineage>
        <taxon>Eukaryota</taxon>
        <taxon>Fungi</taxon>
        <taxon>Dikarya</taxon>
        <taxon>Basidiomycota</taxon>
        <taxon>Agaricomycotina</taxon>
        <taxon>Agaricomycetes</taxon>
        <taxon>Agaricomycetidae</taxon>
        <taxon>Agaricales</taxon>
        <taxon>Tricholomatineae</taxon>
        <taxon>Lyophyllaceae</taxon>
        <taxon>Sphagnurus</taxon>
    </lineage>
</organism>
<dbReference type="Gene3D" id="3.40.50.720">
    <property type="entry name" value="NAD(P)-binding Rossmann-like Domain"/>
    <property type="match status" value="1"/>
</dbReference>
<dbReference type="Pfam" id="PF00107">
    <property type="entry name" value="ADH_zinc_N"/>
    <property type="match status" value="1"/>
</dbReference>
<dbReference type="AlphaFoldDB" id="A0A9P7GM18"/>
<dbReference type="SMART" id="SM00829">
    <property type="entry name" value="PKS_ER"/>
    <property type="match status" value="1"/>
</dbReference>
<dbReference type="InterPro" id="IPR041694">
    <property type="entry name" value="ADH_N_2"/>
</dbReference>
<dbReference type="Pfam" id="PF16884">
    <property type="entry name" value="ADH_N_2"/>
    <property type="match status" value="1"/>
</dbReference>
<dbReference type="PANTHER" id="PTHR43205">
    <property type="entry name" value="PROSTAGLANDIN REDUCTASE"/>
    <property type="match status" value="1"/>
</dbReference>
<protein>
    <recommendedName>
        <fullName evidence="2">Enoyl reductase (ER) domain-containing protein</fullName>
    </recommendedName>
</protein>
<comment type="caution">
    <text evidence="3">The sequence shown here is derived from an EMBL/GenBank/DDBJ whole genome shotgun (WGS) entry which is preliminary data.</text>
</comment>
<dbReference type="InterPro" id="IPR013149">
    <property type="entry name" value="ADH-like_C"/>
</dbReference>
<dbReference type="OrthoDB" id="809632at2759"/>
<dbReference type="Proteomes" id="UP000717328">
    <property type="component" value="Unassembled WGS sequence"/>
</dbReference>
<dbReference type="SUPFAM" id="SSF50129">
    <property type="entry name" value="GroES-like"/>
    <property type="match status" value="1"/>
</dbReference>
<dbReference type="InterPro" id="IPR020843">
    <property type="entry name" value="ER"/>
</dbReference>
<dbReference type="CDD" id="cd05288">
    <property type="entry name" value="PGDH"/>
    <property type="match status" value="1"/>
</dbReference>
<reference evidence="3" key="2">
    <citation type="submission" date="2021-10" db="EMBL/GenBank/DDBJ databases">
        <title>Phylogenomics reveals ancestral predisposition of the termite-cultivated fungus Termitomyces towards a domesticated lifestyle.</title>
        <authorList>
            <person name="Auxier B."/>
            <person name="Grum-Grzhimaylo A."/>
            <person name="Cardenas M.E."/>
            <person name="Lodge J.D."/>
            <person name="Laessoe T."/>
            <person name="Pedersen O."/>
            <person name="Smith M.E."/>
            <person name="Kuyper T.W."/>
            <person name="Franco-Molano E.A."/>
            <person name="Baroni T.J."/>
            <person name="Aanen D.K."/>
        </authorList>
    </citation>
    <scope>NUCLEOTIDE SEQUENCE</scope>
    <source>
        <strain evidence="3">D49</strain>
    </source>
</reference>
<gene>
    <name evidence="3" type="ORF">H0H81_004577</name>
</gene>
<reference evidence="3" key="1">
    <citation type="submission" date="2021-02" db="EMBL/GenBank/DDBJ databases">
        <authorList>
            <person name="Nieuwenhuis M."/>
            <person name="Van De Peppel L.J.J."/>
        </authorList>
    </citation>
    <scope>NUCLEOTIDE SEQUENCE</scope>
    <source>
        <strain evidence="3">D49</strain>
    </source>
</reference>
<evidence type="ECO:0000256" key="1">
    <source>
        <dbReference type="ARBA" id="ARBA00023002"/>
    </source>
</evidence>
<name>A0A9P7GM18_9AGAR</name>
<dbReference type="InterPro" id="IPR036291">
    <property type="entry name" value="NAD(P)-bd_dom_sf"/>
</dbReference>
<dbReference type="InterPro" id="IPR045010">
    <property type="entry name" value="MDR_fam"/>
</dbReference>
<evidence type="ECO:0000259" key="2">
    <source>
        <dbReference type="SMART" id="SM00829"/>
    </source>
</evidence>
<evidence type="ECO:0000313" key="3">
    <source>
        <dbReference type="EMBL" id="KAG5652568.1"/>
    </source>
</evidence>
<keyword evidence="1" id="KW-0560">Oxidoreductase</keyword>
<dbReference type="GO" id="GO:0016628">
    <property type="term" value="F:oxidoreductase activity, acting on the CH-CH group of donors, NAD or NADP as acceptor"/>
    <property type="evidence" value="ECO:0007669"/>
    <property type="project" value="InterPro"/>
</dbReference>
<feature type="domain" description="Enoyl reductase (ER)" evidence="2">
    <location>
        <begin position="53"/>
        <end position="325"/>
    </location>
</feature>
<dbReference type="Gene3D" id="3.90.180.10">
    <property type="entry name" value="Medium-chain alcohol dehydrogenases, catalytic domain"/>
    <property type="match status" value="1"/>
</dbReference>
<dbReference type="InterPro" id="IPR011032">
    <property type="entry name" value="GroES-like_sf"/>
</dbReference>